<reference evidence="1 2" key="1">
    <citation type="submission" date="2024-04" db="EMBL/GenBank/DDBJ databases">
        <title>Draft genome sequence of Pseudophaeobacter arcticus NBRC 116598.</title>
        <authorList>
            <person name="Miyakawa T."/>
            <person name="Kusuya Y."/>
            <person name="Miura T."/>
        </authorList>
    </citation>
    <scope>NUCLEOTIDE SEQUENCE [LARGE SCALE GENOMIC DNA]</scope>
    <source>
        <strain evidence="1 2">SU-CL00105</strain>
    </source>
</reference>
<name>A0ABQ0APQ4_9RHOB</name>
<dbReference type="EMBL" id="BAABWU010000015">
    <property type="protein sequence ID" value="GAA6197871.1"/>
    <property type="molecule type" value="Genomic_DNA"/>
</dbReference>
<protein>
    <submittedName>
        <fullName evidence="1">Uncharacterized protein</fullName>
    </submittedName>
</protein>
<gene>
    <name evidence="1" type="ORF">NBRC116598_33160</name>
</gene>
<accession>A0ABQ0APQ4</accession>
<keyword evidence="2" id="KW-1185">Reference proteome</keyword>
<evidence type="ECO:0000313" key="1">
    <source>
        <dbReference type="EMBL" id="GAA6197871.1"/>
    </source>
</evidence>
<comment type="caution">
    <text evidence="1">The sequence shown here is derived from an EMBL/GenBank/DDBJ whole genome shotgun (WGS) entry which is preliminary data.</text>
</comment>
<organism evidence="1 2">
    <name type="scientific">Pseudophaeobacter arcticus</name>
    <dbReference type="NCBI Taxonomy" id="385492"/>
    <lineage>
        <taxon>Bacteria</taxon>
        <taxon>Pseudomonadati</taxon>
        <taxon>Pseudomonadota</taxon>
        <taxon>Alphaproteobacteria</taxon>
        <taxon>Rhodobacterales</taxon>
        <taxon>Paracoccaceae</taxon>
        <taxon>Pseudophaeobacter</taxon>
    </lineage>
</organism>
<evidence type="ECO:0000313" key="2">
    <source>
        <dbReference type="Proteomes" id="UP001441944"/>
    </source>
</evidence>
<sequence>MIVHFEFEVVELAARVSTPQKHRPEKQNVGFVEVRMDRNTCIGAVRGMLAGTAR</sequence>
<dbReference type="Proteomes" id="UP001441944">
    <property type="component" value="Unassembled WGS sequence"/>
</dbReference>
<proteinExistence type="predicted"/>